<name>A0A8X6IH06_TRICU</name>
<dbReference type="GO" id="GO:0005634">
    <property type="term" value="C:nucleus"/>
    <property type="evidence" value="ECO:0007669"/>
    <property type="project" value="UniProtKB-SubCell"/>
</dbReference>
<dbReference type="Pfam" id="PF01498">
    <property type="entry name" value="HTH_Tnp_Tc3_2"/>
    <property type="match status" value="1"/>
</dbReference>
<comment type="subcellular location">
    <subcellularLocation>
        <location evidence="1">Nucleus</location>
    </subcellularLocation>
</comment>
<dbReference type="InterPro" id="IPR002492">
    <property type="entry name" value="Transposase_Tc1-like"/>
</dbReference>
<proteinExistence type="predicted"/>
<dbReference type="InterPro" id="IPR036388">
    <property type="entry name" value="WH-like_DNA-bd_sf"/>
</dbReference>
<feature type="domain" description="Transposase IS30-like HTH" evidence="3">
    <location>
        <begin position="4"/>
        <end position="44"/>
    </location>
</feature>
<evidence type="ECO:0000256" key="1">
    <source>
        <dbReference type="ARBA" id="ARBA00004123"/>
    </source>
</evidence>
<dbReference type="Pfam" id="PF13936">
    <property type="entry name" value="HTH_38"/>
    <property type="match status" value="1"/>
</dbReference>
<evidence type="ECO:0000259" key="3">
    <source>
        <dbReference type="Pfam" id="PF13936"/>
    </source>
</evidence>
<evidence type="ECO:0000313" key="4">
    <source>
        <dbReference type="EMBL" id="GFR04575.1"/>
    </source>
</evidence>
<gene>
    <name evidence="4" type="primary">tc1a_5</name>
    <name evidence="4" type="ORF">TNCT_549351</name>
</gene>
<sequence length="141" mass="16256">MPPRGKELSKDLRDAIIKLYKESKSQRQITKIIGKSPATVQKNIEKFQAEGNTLNKPRTGRPPIFPDRERRIIVGNVGGKNPKISPPKLTADVKNNIEKSCNPETIRRVLRKAGYHGRNMRRKPFVSKVNRKKENRFCKRK</sequence>
<accession>A0A8X6IH06</accession>
<dbReference type="AlphaFoldDB" id="A0A8X6IH06"/>
<dbReference type="EMBL" id="BMAO01025735">
    <property type="protein sequence ID" value="GFR04575.1"/>
    <property type="molecule type" value="Genomic_DNA"/>
</dbReference>
<dbReference type="Gene3D" id="1.10.10.10">
    <property type="entry name" value="Winged helix-like DNA-binding domain superfamily/Winged helix DNA-binding domain"/>
    <property type="match status" value="1"/>
</dbReference>
<protein>
    <submittedName>
        <fullName evidence="4">Transposable element Tc1 transposase</fullName>
    </submittedName>
</protein>
<organism evidence="4 5">
    <name type="scientific">Trichonephila clavata</name>
    <name type="common">Joro spider</name>
    <name type="synonym">Nephila clavata</name>
    <dbReference type="NCBI Taxonomy" id="2740835"/>
    <lineage>
        <taxon>Eukaryota</taxon>
        <taxon>Metazoa</taxon>
        <taxon>Ecdysozoa</taxon>
        <taxon>Arthropoda</taxon>
        <taxon>Chelicerata</taxon>
        <taxon>Arachnida</taxon>
        <taxon>Araneae</taxon>
        <taxon>Araneomorphae</taxon>
        <taxon>Entelegynae</taxon>
        <taxon>Araneoidea</taxon>
        <taxon>Nephilidae</taxon>
        <taxon>Trichonephila</taxon>
    </lineage>
</organism>
<dbReference type="InterPro" id="IPR025246">
    <property type="entry name" value="IS30-like_HTH"/>
</dbReference>
<evidence type="ECO:0000313" key="5">
    <source>
        <dbReference type="Proteomes" id="UP000887116"/>
    </source>
</evidence>
<comment type="caution">
    <text evidence="4">The sequence shown here is derived from an EMBL/GenBank/DDBJ whole genome shotgun (WGS) entry which is preliminary data.</text>
</comment>
<reference evidence="4" key="1">
    <citation type="submission" date="2020-07" db="EMBL/GenBank/DDBJ databases">
        <title>Multicomponent nature underlies the extraordinary mechanical properties of spider dragline silk.</title>
        <authorList>
            <person name="Kono N."/>
            <person name="Nakamura H."/>
            <person name="Mori M."/>
            <person name="Yoshida Y."/>
            <person name="Ohtoshi R."/>
            <person name="Malay A.D."/>
            <person name="Moran D.A.P."/>
            <person name="Tomita M."/>
            <person name="Numata K."/>
            <person name="Arakawa K."/>
        </authorList>
    </citation>
    <scope>NUCLEOTIDE SEQUENCE</scope>
</reference>
<evidence type="ECO:0000259" key="2">
    <source>
        <dbReference type="Pfam" id="PF01498"/>
    </source>
</evidence>
<dbReference type="GO" id="GO:0006313">
    <property type="term" value="P:DNA transposition"/>
    <property type="evidence" value="ECO:0007669"/>
    <property type="project" value="InterPro"/>
</dbReference>
<dbReference type="OrthoDB" id="6421377at2759"/>
<dbReference type="Proteomes" id="UP000887116">
    <property type="component" value="Unassembled WGS sequence"/>
</dbReference>
<dbReference type="GO" id="GO:0003677">
    <property type="term" value="F:DNA binding"/>
    <property type="evidence" value="ECO:0007669"/>
    <property type="project" value="InterPro"/>
</dbReference>
<keyword evidence="5" id="KW-1185">Reference proteome</keyword>
<dbReference type="SUPFAM" id="SSF46689">
    <property type="entry name" value="Homeodomain-like"/>
    <property type="match status" value="1"/>
</dbReference>
<dbReference type="GO" id="GO:0015074">
    <property type="term" value="P:DNA integration"/>
    <property type="evidence" value="ECO:0007669"/>
    <property type="project" value="InterPro"/>
</dbReference>
<dbReference type="InterPro" id="IPR009057">
    <property type="entry name" value="Homeodomain-like_sf"/>
</dbReference>
<feature type="domain" description="Transposase Tc1-like" evidence="2">
    <location>
        <begin position="80"/>
        <end position="140"/>
    </location>
</feature>